<name>A0ABZ1BRF1_9FIRM</name>
<dbReference type="InterPro" id="IPR036527">
    <property type="entry name" value="SCP2_sterol-bd_dom_sf"/>
</dbReference>
<dbReference type="InterPro" id="IPR012340">
    <property type="entry name" value="NA-bd_OB-fold"/>
</dbReference>
<sequence length="328" mass="36729">MADKIIPPEAIPEVGSEVIRVDGQPYLLVNDAMYTFYRRTMGEFSPFFLALRDDKRILGARCRRCGLVRVPPFVTRCPDCQFAPTDLVEVGDVGQLISTPPVTYFANSLFQEQVPFGRGRVLLHGADTALSVNLYTTRGILVPGIFRKGTEVKVVFRRERRGEITDIFCVPAHELTPDQVQRRGLEETELDWERGQEPPLPAATEAAKERFAQVARELTALARELSAHPRARRDIAGWWRTVLVKTTGGTLVMRIADGDLTIEEGSVQAPDFVMVVADPGVLLDALAYRGSLTQAIMTNKLWISKNVEFNTIFKLERMARSLARSRKA</sequence>
<gene>
    <name evidence="1" type="ORF">VLY81_03590</name>
</gene>
<accession>A0ABZ1BRF1</accession>
<dbReference type="EMBL" id="CP141614">
    <property type="protein sequence ID" value="WRP15263.1"/>
    <property type="molecule type" value="Genomic_DNA"/>
</dbReference>
<keyword evidence="2" id="KW-1185">Reference proteome</keyword>
<evidence type="ECO:0008006" key="3">
    <source>
        <dbReference type="Google" id="ProtNLM"/>
    </source>
</evidence>
<evidence type="ECO:0000313" key="1">
    <source>
        <dbReference type="EMBL" id="WRP15263.1"/>
    </source>
</evidence>
<reference evidence="2" key="1">
    <citation type="submission" date="2023-12" db="EMBL/GenBank/DDBJ databases">
        <title>Novel isolates from deep terrestrial aquifers shed light on the physiology and ecology of the class Limnochordia.</title>
        <authorList>
            <person name="Karnachuk O.V."/>
            <person name="Lukina A.P."/>
            <person name="Avakyan M.R."/>
            <person name="Kadnikov V."/>
            <person name="Begmatov S."/>
            <person name="Beletsky A.V."/>
            <person name="Mardanov A.V."/>
            <person name="Ravin N.V."/>
        </authorList>
    </citation>
    <scope>NUCLEOTIDE SEQUENCE [LARGE SCALE GENOMIC DNA]</scope>
    <source>
        <strain evidence="2">LN</strain>
    </source>
</reference>
<proteinExistence type="predicted"/>
<dbReference type="RefSeq" id="WP_324669659.1">
    <property type="nucleotide sequence ID" value="NZ_CP141614.1"/>
</dbReference>
<dbReference type="Proteomes" id="UP001333102">
    <property type="component" value="Chromosome"/>
</dbReference>
<protein>
    <recommendedName>
        <fullName evidence="3">DUF35 domain-containing protein</fullName>
    </recommendedName>
</protein>
<dbReference type="Gene3D" id="3.30.1050.10">
    <property type="entry name" value="SCP2 sterol-binding domain"/>
    <property type="match status" value="1"/>
</dbReference>
<dbReference type="Gene3D" id="6.10.30.10">
    <property type="match status" value="1"/>
</dbReference>
<evidence type="ECO:0000313" key="2">
    <source>
        <dbReference type="Proteomes" id="UP001333102"/>
    </source>
</evidence>
<dbReference type="SUPFAM" id="SSF50249">
    <property type="entry name" value="Nucleic acid-binding proteins"/>
    <property type="match status" value="1"/>
</dbReference>
<organism evidence="1 2">
    <name type="scientific">Geochorda subterranea</name>
    <dbReference type="NCBI Taxonomy" id="3109564"/>
    <lineage>
        <taxon>Bacteria</taxon>
        <taxon>Bacillati</taxon>
        <taxon>Bacillota</taxon>
        <taxon>Limnochordia</taxon>
        <taxon>Limnochordales</taxon>
        <taxon>Geochordaceae</taxon>
        <taxon>Geochorda</taxon>
    </lineage>
</organism>